<evidence type="ECO:0000256" key="4">
    <source>
        <dbReference type="ARBA" id="ARBA00023002"/>
    </source>
</evidence>
<dbReference type="PANTHER" id="PTHR43400:SF7">
    <property type="entry name" value="FAD-DEPENDENT OXIDOREDUCTASE 2 FAD BINDING DOMAIN-CONTAINING PROTEIN"/>
    <property type="match status" value="1"/>
</dbReference>
<dbReference type="Pfam" id="PF00890">
    <property type="entry name" value="FAD_binding_2"/>
    <property type="match status" value="1"/>
</dbReference>
<comment type="cofactor">
    <cofactor evidence="1">
        <name>FAD</name>
        <dbReference type="ChEBI" id="CHEBI:57692"/>
    </cofactor>
</comment>
<dbReference type="AlphaFoldDB" id="A0A0W1JK99"/>
<dbReference type="InterPro" id="IPR019546">
    <property type="entry name" value="TAT_signal_bac_arc"/>
</dbReference>
<dbReference type="RefSeq" id="WP_011458983.1">
    <property type="nucleotide sequence ID" value="NZ_JAYFNZ010000026.1"/>
</dbReference>
<dbReference type="PROSITE" id="PS51257">
    <property type="entry name" value="PROKAR_LIPOPROTEIN"/>
    <property type="match status" value="1"/>
</dbReference>
<dbReference type="InterPro" id="IPR027477">
    <property type="entry name" value="Succ_DH/fumarate_Rdtase_cat_sf"/>
</dbReference>
<organism evidence="7 8">
    <name type="scientific">Desulfitobacterium hafniense</name>
    <name type="common">Desulfitobacterium frappieri</name>
    <dbReference type="NCBI Taxonomy" id="49338"/>
    <lineage>
        <taxon>Bacteria</taxon>
        <taxon>Bacillati</taxon>
        <taxon>Bacillota</taxon>
        <taxon>Clostridia</taxon>
        <taxon>Eubacteriales</taxon>
        <taxon>Desulfitobacteriaceae</taxon>
        <taxon>Desulfitobacterium</taxon>
    </lineage>
</organism>
<gene>
    <name evidence="7" type="ORF">AT727_20165</name>
</gene>
<feature type="chain" id="PRO_5038378379" evidence="5">
    <location>
        <begin position="29"/>
        <end position="539"/>
    </location>
</feature>
<name>A0A0W1JK99_DESHA</name>
<dbReference type="GO" id="GO:0033765">
    <property type="term" value="F:steroid dehydrogenase activity, acting on the CH-CH group of donors"/>
    <property type="evidence" value="ECO:0007669"/>
    <property type="project" value="UniProtKB-ARBA"/>
</dbReference>
<reference evidence="7 8" key="1">
    <citation type="submission" date="2015-12" db="EMBL/GenBank/DDBJ databases">
        <title>Draft Genome Sequence of Desulfitobacterium hafniense Strain DH, a Sulfate-reducing Bacterium Isolated from Paddy Soils.</title>
        <authorList>
            <person name="Bao P."/>
            <person name="Zhang X."/>
            <person name="Li G."/>
        </authorList>
    </citation>
    <scope>NUCLEOTIDE SEQUENCE [LARGE SCALE GENOMIC DNA]</scope>
    <source>
        <strain evidence="7 8">DH</strain>
    </source>
</reference>
<evidence type="ECO:0000256" key="5">
    <source>
        <dbReference type="SAM" id="SignalP"/>
    </source>
</evidence>
<protein>
    <submittedName>
        <fullName evidence="7">Fumarate reductase</fullName>
    </submittedName>
</protein>
<dbReference type="InterPro" id="IPR003953">
    <property type="entry name" value="FAD-dep_OxRdtase_2_FAD-bd"/>
</dbReference>
<dbReference type="SUPFAM" id="SSF56425">
    <property type="entry name" value="Succinate dehydrogenase/fumarate reductase flavoprotein, catalytic domain"/>
    <property type="match status" value="1"/>
</dbReference>
<dbReference type="InterPro" id="IPR050315">
    <property type="entry name" value="FAD-oxidoreductase_2"/>
</dbReference>
<dbReference type="PROSITE" id="PS51318">
    <property type="entry name" value="TAT"/>
    <property type="match status" value="1"/>
</dbReference>
<keyword evidence="3" id="KW-0274">FAD</keyword>
<evidence type="ECO:0000259" key="6">
    <source>
        <dbReference type="Pfam" id="PF00890"/>
    </source>
</evidence>
<dbReference type="NCBIfam" id="TIGR01409">
    <property type="entry name" value="TAT_signal_seq"/>
    <property type="match status" value="1"/>
</dbReference>
<evidence type="ECO:0000256" key="1">
    <source>
        <dbReference type="ARBA" id="ARBA00001974"/>
    </source>
</evidence>
<proteinExistence type="predicted"/>
<keyword evidence="5" id="KW-0732">Signal</keyword>
<dbReference type="PANTHER" id="PTHR43400">
    <property type="entry name" value="FUMARATE REDUCTASE"/>
    <property type="match status" value="1"/>
</dbReference>
<accession>A0A0W1JK99</accession>
<dbReference type="EMBL" id="LOCK01000016">
    <property type="protein sequence ID" value="KTE92346.1"/>
    <property type="molecule type" value="Genomic_DNA"/>
</dbReference>
<evidence type="ECO:0000256" key="3">
    <source>
        <dbReference type="ARBA" id="ARBA00022827"/>
    </source>
</evidence>
<evidence type="ECO:0000256" key="2">
    <source>
        <dbReference type="ARBA" id="ARBA00022630"/>
    </source>
</evidence>
<dbReference type="InterPro" id="IPR036188">
    <property type="entry name" value="FAD/NAD-bd_sf"/>
</dbReference>
<dbReference type="InterPro" id="IPR006311">
    <property type="entry name" value="TAT_signal"/>
</dbReference>
<dbReference type="SUPFAM" id="SSF51905">
    <property type="entry name" value="FAD/NAD(P)-binding domain"/>
    <property type="match status" value="1"/>
</dbReference>
<evidence type="ECO:0000313" key="8">
    <source>
        <dbReference type="Proteomes" id="UP000054623"/>
    </source>
</evidence>
<feature type="domain" description="FAD-dependent oxidoreductase 2 FAD-binding" evidence="6">
    <location>
        <begin position="53"/>
        <end position="530"/>
    </location>
</feature>
<feature type="signal peptide" evidence="5">
    <location>
        <begin position="1"/>
        <end position="28"/>
    </location>
</feature>
<dbReference type="Proteomes" id="UP000054623">
    <property type="component" value="Unassembled WGS sequence"/>
</dbReference>
<keyword evidence="2" id="KW-0285">Flavoprotein</keyword>
<dbReference type="OrthoDB" id="337830at2"/>
<comment type="caution">
    <text evidence="7">The sequence shown here is derived from an EMBL/GenBank/DDBJ whole genome shotgun (WGS) entry which is preliminary data.</text>
</comment>
<dbReference type="PRINTS" id="PR00411">
    <property type="entry name" value="PNDRDTASEI"/>
</dbReference>
<keyword evidence="4" id="KW-0560">Oxidoreductase</keyword>
<sequence>MENMNRRNFLKKATVGAAALAGASMLTACGTPETVKPNSDASPAGRSWDYEVDAVVVGGGHGGLCAAATAAERGKKVLLVEISGIVGGGSAWSGGILHTFGTQTYEEYMEYSEGLHDPVLGKLFFETFKGEFMPWVQNTVGAPVYIMGPQAGPNGRPQDKVPNSIGDKEWKMGTKEDKGYAGLRNYFKAIEDYVKAKGGTVLLKTRGLNLITDGEKVVGLKIVTQGEEPKYVKAGAVILATGNFFANKGLLTQFVGPYAYRTKVMGVPYATGDGLRMGQGVGAMLSEGLSTWSGTLVCVTHNNAVTDDPAAYEKIIETDPNSMAGINKGRPNPPWFGTGTVLPELVPAIVVNLNGKRFKDEAHPIDSKYPRLTDAVLVQPEGMAFVIGDQAMYDANPSTSAMMKIIKDEGVKVIEGATLEEFAANMEKAGVYKANLLKTIREYNAAIDKGTTMELEVPREYNLNKISTPPFYGVPVTGQIYCNFGGLAINENVQVLDHQKQPIPGLYAVPPAAGGVMRSIYTGSIALAGTFGWLAGKQI</sequence>
<dbReference type="Gene3D" id="3.90.700.10">
    <property type="entry name" value="Succinate dehydrogenase/fumarate reductase flavoprotein, catalytic domain"/>
    <property type="match status" value="1"/>
</dbReference>
<dbReference type="Gene3D" id="3.50.50.60">
    <property type="entry name" value="FAD/NAD(P)-binding domain"/>
    <property type="match status" value="1"/>
</dbReference>
<evidence type="ECO:0000313" key="7">
    <source>
        <dbReference type="EMBL" id="KTE92346.1"/>
    </source>
</evidence>
<dbReference type="OMA" id="WGGMSLK"/>